<accession>A0ABN9UW42</accession>
<reference evidence="4" key="1">
    <citation type="submission" date="2023-10" db="EMBL/GenBank/DDBJ databases">
        <authorList>
            <person name="Chen Y."/>
            <person name="Shah S."/>
            <person name="Dougan E. K."/>
            <person name="Thang M."/>
            <person name="Chan C."/>
        </authorList>
    </citation>
    <scope>NUCLEOTIDE SEQUENCE [LARGE SCALE GENOMIC DNA]</scope>
</reference>
<keyword evidence="5" id="KW-1185">Reference proteome</keyword>
<proteinExistence type="predicted"/>
<organism evidence="4 5">
    <name type="scientific">Prorocentrum cordatum</name>
    <dbReference type="NCBI Taxonomy" id="2364126"/>
    <lineage>
        <taxon>Eukaryota</taxon>
        <taxon>Sar</taxon>
        <taxon>Alveolata</taxon>
        <taxon>Dinophyceae</taxon>
        <taxon>Prorocentrales</taxon>
        <taxon>Prorocentraceae</taxon>
        <taxon>Prorocentrum</taxon>
    </lineage>
</organism>
<protein>
    <submittedName>
        <fullName evidence="4">Uncharacterized protein</fullName>
    </submittedName>
</protein>
<evidence type="ECO:0000256" key="2">
    <source>
        <dbReference type="ARBA" id="ARBA00022679"/>
    </source>
</evidence>
<dbReference type="Pfam" id="PF00145">
    <property type="entry name" value="DNA_methylase"/>
    <property type="match status" value="1"/>
</dbReference>
<dbReference type="Proteomes" id="UP001189429">
    <property type="component" value="Unassembled WGS sequence"/>
</dbReference>
<evidence type="ECO:0000256" key="3">
    <source>
        <dbReference type="SAM" id="MobiDB-lite"/>
    </source>
</evidence>
<dbReference type="InterPro" id="IPR001525">
    <property type="entry name" value="C5_MeTfrase"/>
</dbReference>
<gene>
    <name evidence="4" type="ORF">PCOR1329_LOCUS51571</name>
</gene>
<keyword evidence="1" id="KW-0489">Methyltransferase</keyword>
<evidence type="ECO:0000313" key="4">
    <source>
        <dbReference type="EMBL" id="CAK0863396.1"/>
    </source>
</evidence>
<comment type="caution">
    <text evidence="4">The sequence shown here is derived from an EMBL/GenBank/DDBJ whole genome shotgun (WGS) entry which is preliminary data.</text>
</comment>
<evidence type="ECO:0000313" key="5">
    <source>
        <dbReference type="Proteomes" id="UP001189429"/>
    </source>
</evidence>
<dbReference type="EMBL" id="CAUYUJ010016259">
    <property type="protein sequence ID" value="CAK0863396.1"/>
    <property type="molecule type" value="Genomic_DNA"/>
</dbReference>
<dbReference type="SUPFAM" id="SSF53335">
    <property type="entry name" value="S-adenosyl-L-methionine-dependent methyltransferases"/>
    <property type="match status" value="1"/>
</dbReference>
<name>A0ABN9UW42_9DINO</name>
<feature type="region of interest" description="Disordered" evidence="3">
    <location>
        <begin position="29"/>
        <end position="70"/>
    </location>
</feature>
<dbReference type="InterPro" id="IPR029063">
    <property type="entry name" value="SAM-dependent_MTases_sf"/>
</dbReference>
<keyword evidence="2" id="KW-0808">Transferase</keyword>
<evidence type="ECO:0000256" key="1">
    <source>
        <dbReference type="ARBA" id="ARBA00022603"/>
    </source>
</evidence>
<sequence>AEEKEKIQKADKNIATVIVTNVCLETADPLPVTGAGDWQGPPRLEDSQAAAGPPPTASPEEDPDAPSPLTRAHAASLKARVKMATSGGRFARLRRGAVADPELERAPRAERVPDGMYALLPAIPAHHNLKMPVLNKMKTRNLVDLYSFTDDYLDSLKANYDVRCGEFSPFRSACGGGGGIEQTLFDRVNGLRVSLGYAGIDAPGTALTLLAGALEQRLGRETGSCKPNIVYAVESNAECRKELLRSPNPPKCMFENYEDMFKAAPAAHELIKKGKIVSLESMMEVIKSKKGFQVMQSCTICKNVHPVPNTDIHIAGFSCVPYAAPGKQEKTESKEVIAYAGMSVSILSAMEPPKVVILENSSQLPKSVVQDVYAPEYIVQSMVLDGTMFGWPGRRSRFYAVLLRADLSPELTATMQSVMMPLFARECLTTFKHFFCAQEAFPEELKAEWEWARSRKQVIEHRGPIREAERISPLCFRSTLTPNELHNLENYEQRYQTGCVCSLIQMVAAGRGHQSTTQVLRSIVRNPSLHFNTGMPHRWLTPSELLPAQGFPMWPALSRPKGASFRACSFVRDPCEQEKPKRKRLDMMKQAGNTMQVPVISAVEIYALLFCNVWPNAQQVEEEKQGANARAVMRASGFDGGEP</sequence>
<dbReference type="Gene3D" id="3.90.120.10">
    <property type="entry name" value="DNA Methylase, subunit A, domain 2"/>
    <property type="match status" value="1"/>
</dbReference>
<feature type="non-terminal residue" evidence="4">
    <location>
        <position position="1"/>
    </location>
</feature>
<dbReference type="Gene3D" id="3.40.50.150">
    <property type="entry name" value="Vaccinia Virus protein VP39"/>
    <property type="match status" value="1"/>
</dbReference>